<protein>
    <recommendedName>
        <fullName evidence="4">Alginate export domain-containing protein</fullName>
    </recommendedName>
</protein>
<keyword evidence="1" id="KW-0732">Signal</keyword>
<organism evidence="2 3">
    <name type="scientific">Maricaulis virginensis</name>
    <dbReference type="NCBI Taxonomy" id="144022"/>
    <lineage>
        <taxon>Bacteria</taxon>
        <taxon>Pseudomonadati</taxon>
        <taxon>Pseudomonadota</taxon>
        <taxon>Alphaproteobacteria</taxon>
        <taxon>Maricaulales</taxon>
        <taxon>Maricaulaceae</taxon>
        <taxon>Maricaulis</taxon>
    </lineage>
</organism>
<evidence type="ECO:0000256" key="1">
    <source>
        <dbReference type="SAM" id="SignalP"/>
    </source>
</evidence>
<feature type="chain" id="PRO_5040750149" description="Alginate export domain-containing protein" evidence="1">
    <location>
        <begin position="24"/>
        <end position="394"/>
    </location>
</feature>
<evidence type="ECO:0000313" key="2">
    <source>
        <dbReference type="EMBL" id="GLK52459.1"/>
    </source>
</evidence>
<feature type="signal peptide" evidence="1">
    <location>
        <begin position="1"/>
        <end position="23"/>
    </location>
</feature>
<gene>
    <name evidence="2" type="ORF">GCM10017621_19670</name>
</gene>
<dbReference type="EMBL" id="BSFE01000005">
    <property type="protein sequence ID" value="GLK52459.1"/>
    <property type="molecule type" value="Genomic_DNA"/>
</dbReference>
<evidence type="ECO:0008006" key="4">
    <source>
        <dbReference type="Google" id="ProtNLM"/>
    </source>
</evidence>
<evidence type="ECO:0000313" key="3">
    <source>
        <dbReference type="Proteomes" id="UP001143486"/>
    </source>
</evidence>
<dbReference type="RefSeq" id="WP_271186828.1">
    <property type="nucleotide sequence ID" value="NZ_BSFE01000005.1"/>
</dbReference>
<reference evidence="2" key="1">
    <citation type="journal article" date="2014" name="Int. J. Syst. Evol. Microbiol.">
        <title>Complete genome sequence of Corynebacterium casei LMG S-19264T (=DSM 44701T), isolated from a smear-ripened cheese.</title>
        <authorList>
            <consortium name="US DOE Joint Genome Institute (JGI-PGF)"/>
            <person name="Walter F."/>
            <person name="Albersmeier A."/>
            <person name="Kalinowski J."/>
            <person name="Ruckert C."/>
        </authorList>
    </citation>
    <scope>NUCLEOTIDE SEQUENCE</scope>
    <source>
        <strain evidence="2">VKM B-1513</strain>
    </source>
</reference>
<dbReference type="Proteomes" id="UP001143486">
    <property type="component" value="Unassembled WGS sequence"/>
</dbReference>
<accession>A0A9W6IMW5</accession>
<name>A0A9W6IMW5_9PROT</name>
<keyword evidence="3" id="KW-1185">Reference proteome</keyword>
<reference evidence="2" key="2">
    <citation type="submission" date="2023-01" db="EMBL/GenBank/DDBJ databases">
        <authorList>
            <person name="Sun Q."/>
            <person name="Evtushenko L."/>
        </authorList>
    </citation>
    <scope>NUCLEOTIDE SEQUENCE</scope>
    <source>
        <strain evidence="2">VKM B-1513</strain>
    </source>
</reference>
<sequence length="394" mass="41992">MKALLLATAALAVPAMAPASALADDGLADNLILNMRLRYENVDQDGLAETASALTLRTRFGFETPRRNGFSVLLEGENTTHLIDDFADTITPNPGYPVVADPEVTELNRVQISWTGETGAGVTLGRQWFVLGDQRFAGPVGFRQNSQSVDAIRIGSGDAWPVTLDYTYIDRVHRIFGDDHPLGELDSASHAGEARVDTPLGEVAAFALLLDFDNAPALSSQTLGLRLTGTHEAIAYRFELANQSDYGASTGDFDLTYLRAEADYRSGNLSVGGGIEVLGGDGVQGFQTPLATLHKFQGAADVFLSTPAEGLRDLYVRGSWRFPDAAPGPVSLGLAWHDFASDDGDIDYGSEIDFVAGLALTGRLSAEAKAAVFDGGAGGPADRTKIWLSLVFDY</sequence>
<dbReference type="AlphaFoldDB" id="A0A9W6IMW5"/>
<comment type="caution">
    <text evidence="2">The sequence shown here is derived from an EMBL/GenBank/DDBJ whole genome shotgun (WGS) entry which is preliminary data.</text>
</comment>
<proteinExistence type="predicted"/>